<dbReference type="KEGG" id="bnn:FOA43_001819"/>
<dbReference type="InterPro" id="IPR004182">
    <property type="entry name" value="GRAM"/>
</dbReference>
<dbReference type="CDD" id="cd13220">
    <property type="entry name" value="PH-GRAM_GRAMDC"/>
    <property type="match status" value="1"/>
</dbReference>
<dbReference type="InterPro" id="IPR011993">
    <property type="entry name" value="PH-like_dom_sf"/>
</dbReference>
<dbReference type="GO" id="GO:0005789">
    <property type="term" value="C:endoplasmic reticulum membrane"/>
    <property type="evidence" value="ECO:0007669"/>
    <property type="project" value="TreeGrafter"/>
</dbReference>
<organism evidence="8 9">
    <name type="scientific">Eeniella nana</name>
    <name type="common">Yeast</name>
    <name type="synonym">Brettanomyces nanus</name>
    <dbReference type="NCBI Taxonomy" id="13502"/>
    <lineage>
        <taxon>Eukaryota</taxon>
        <taxon>Fungi</taxon>
        <taxon>Dikarya</taxon>
        <taxon>Ascomycota</taxon>
        <taxon>Saccharomycotina</taxon>
        <taxon>Pichiomycetes</taxon>
        <taxon>Pichiales</taxon>
        <taxon>Pichiaceae</taxon>
        <taxon>Brettanomyces</taxon>
    </lineage>
</organism>
<evidence type="ECO:0000259" key="7">
    <source>
        <dbReference type="PROSITE" id="PS51778"/>
    </source>
</evidence>
<evidence type="ECO:0000256" key="6">
    <source>
        <dbReference type="SAM" id="MobiDB-lite"/>
    </source>
</evidence>
<comment type="subcellular location">
    <subcellularLocation>
        <location evidence="1">Membrane</location>
        <topology evidence="1">Single-pass membrane protein</topology>
    </subcellularLocation>
</comment>
<keyword evidence="3" id="KW-0812">Transmembrane</keyword>
<keyword evidence="5" id="KW-0472">Membrane</keyword>
<dbReference type="GO" id="GO:0005886">
    <property type="term" value="C:plasma membrane"/>
    <property type="evidence" value="ECO:0007669"/>
    <property type="project" value="TreeGrafter"/>
</dbReference>
<gene>
    <name evidence="8" type="ORF">FOA43_001819</name>
</gene>
<name>A0A875S3Y7_EENNA</name>
<feature type="region of interest" description="Disordered" evidence="6">
    <location>
        <begin position="756"/>
        <end position="788"/>
    </location>
</feature>
<sequence>MSTDIRSRAGSVKFSRSAKRSSNSPSVSRLLSPTTSSKLKHGKRTISEIKDGFKAKLRPKSRSRKSLDLVNDSDSVIRSSASSSLLAPMIPVASTTSAAPGSTDTEDDVEIHGDFSIEPEVSAQVPNMTRGLTLKTNIAPTSKDTIKTPVIKVSSLQTPQARPSAGHQSGILSSFIGSLNLKTLGSLGSKTGIFSEDETPIEDNQSISDSILRSPSPSADSVTFKPVKKSLFSTLGQGGLTLASVIGTDPHNPDLSSSNLRSPNFSYDPPKKRSSGSDTSFSVQRSPNSVRSKSIVDSEALKNLDESLDDYNNENPSKRVRLSTSRIDDPSSEHPSELATVESHDAALAQRLGVKIPSDKRQEAFHQLFPEAPPSDTFIEDFACAYRRDILIQGRIYLSEKYVSFHSNIIGLVTHFVVPLTKIVDIEKKKTMGIPNALEFSTLHDKFTFASLMSRDATFDLMFRLWSSGDRRTLDGDENLSTLDIGVDDDEEFDSQDSASEDDSDYDDESDNEARRMSMTDNEEGAAADGTSRVREQVEDDSDADSTISNPESMIKDTEEDVKNAGTFNGIAFEGPRRHSATSFDYTEEDGETSIIEVPFEAPMGVVYNLLFGDDTTFMKKSLEVQGNFNVDKLPKFDSHGKRQYFYMRPINGPVGPKQTRCNITEQVEKKDFEFGCCVVQTSETPDVPSGNSFRVRTRYFFHWAERYSTTLSVYSSIVWSGKSWIKGAVERGAINGQKKGMEMLVKEIRSKIRENASGKAKVRRKTVSKRSRQKNGETEPSRGTVEPTLGATESSWFQFFESSVDIKSLLIFIMFLLLIWSRYCPYEPKSGKRMTYRRGGYLATLDDTTFDSDVMLQSEADLWEWIDRRHSSDIQDSPSRSFPLSSFDRDPKLIQSAGAKLNTQELKETVRLMEKRLEILRQQAEIE</sequence>
<dbReference type="GO" id="GO:0140268">
    <property type="term" value="C:endoplasmic reticulum-plasma membrane contact site"/>
    <property type="evidence" value="ECO:0007669"/>
    <property type="project" value="TreeGrafter"/>
</dbReference>
<dbReference type="Pfam" id="PF02893">
    <property type="entry name" value="GRAM"/>
    <property type="match status" value="1"/>
</dbReference>
<dbReference type="AlphaFoldDB" id="A0A875S3Y7"/>
<evidence type="ECO:0000256" key="4">
    <source>
        <dbReference type="ARBA" id="ARBA00022989"/>
    </source>
</evidence>
<comment type="similarity">
    <text evidence="2">Belongs to the YSP2 family.</text>
</comment>
<dbReference type="InterPro" id="IPR051482">
    <property type="entry name" value="Cholesterol_transport"/>
</dbReference>
<dbReference type="PANTHER" id="PTHR23319">
    <property type="entry name" value="GRAM DOMAIN CONTAINING 1B, ISOFORM E"/>
    <property type="match status" value="1"/>
</dbReference>
<evidence type="ECO:0000256" key="5">
    <source>
        <dbReference type="ARBA" id="ARBA00023136"/>
    </source>
</evidence>
<evidence type="ECO:0000313" key="8">
    <source>
        <dbReference type="EMBL" id="QPG74489.1"/>
    </source>
</evidence>
<dbReference type="RefSeq" id="XP_038778054.1">
    <property type="nucleotide sequence ID" value="XM_038922126.1"/>
</dbReference>
<dbReference type="Pfam" id="PF16016">
    <property type="entry name" value="VASt"/>
    <property type="match status" value="1"/>
</dbReference>
<evidence type="ECO:0000256" key="2">
    <source>
        <dbReference type="ARBA" id="ARBA00006582"/>
    </source>
</evidence>
<feature type="region of interest" description="Disordered" evidence="6">
    <location>
        <begin position="252"/>
        <end position="337"/>
    </location>
</feature>
<dbReference type="Proteomes" id="UP000662931">
    <property type="component" value="Chromosome 1"/>
</dbReference>
<evidence type="ECO:0000313" key="9">
    <source>
        <dbReference type="Proteomes" id="UP000662931"/>
    </source>
</evidence>
<dbReference type="SMART" id="SM00568">
    <property type="entry name" value="GRAM"/>
    <property type="match status" value="1"/>
</dbReference>
<keyword evidence="4" id="KW-1133">Transmembrane helix</keyword>
<dbReference type="InterPro" id="IPR031968">
    <property type="entry name" value="VASt"/>
</dbReference>
<dbReference type="GeneID" id="62195220"/>
<dbReference type="Gene3D" id="2.30.29.30">
    <property type="entry name" value="Pleckstrin-homology domain (PH domain)/Phosphotyrosine-binding domain (PTB)"/>
    <property type="match status" value="1"/>
</dbReference>
<dbReference type="GO" id="GO:0032541">
    <property type="term" value="C:cortical endoplasmic reticulum"/>
    <property type="evidence" value="ECO:0007669"/>
    <property type="project" value="TreeGrafter"/>
</dbReference>
<feature type="compositionally biased region" description="Basic and acidic residues" evidence="6">
    <location>
        <begin position="294"/>
        <end position="305"/>
    </location>
</feature>
<reference evidence="8" key="1">
    <citation type="submission" date="2020-10" db="EMBL/GenBank/DDBJ databases">
        <authorList>
            <person name="Roach M.J.R."/>
        </authorList>
    </citation>
    <scope>NUCLEOTIDE SEQUENCE</scope>
    <source>
        <strain evidence="8">CBS 1945</strain>
    </source>
</reference>
<dbReference type="PANTHER" id="PTHR23319:SF4">
    <property type="entry name" value="GRAM DOMAIN CONTAINING 1B, ISOFORM E"/>
    <property type="match status" value="1"/>
</dbReference>
<dbReference type="EMBL" id="CP064812">
    <property type="protein sequence ID" value="QPG74489.1"/>
    <property type="molecule type" value="Genomic_DNA"/>
</dbReference>
<feature type="region of interest" description="Disordered" evidence="6">
    <location>
        <begin position="1"/>
        <end position="45"/>
    </location>
</feature>
<feature type="compositionally biased region" description="Acidic residues" evidence="6">
    <location>
        <begin position="486"/>
        <end position="511"/>
    </location>
</feature>
<dbReference type="GO" id="GO:0032934">
    <property type="term" value="F:sterol binding"/>
    <property type="evidence" value="ECO:0007669"/>
    <property type="project" value="TreeGrafter"/>
</dbReference>
<evidence type="ECO:0000256" key="3">
    <source>
        <dbReference type="ARBA" id="ARBA00022692"/>
    </source>
</evidence>
<feature type="compositionally biased region" description="Low complexity" evidence="6">
    <location>
        <begin position="20"/>
        <end position="32"/>
    </location>
</feature>
<keyword evidence="9" id="KW-1185">Reference proteome</keyword>
<feature type="compositionally biased region" description="Basic and acidic residues" evidence="6">
    <location>
        <begin position="326"/>
        <end position="336"/>
    </location>
</feature>
<feature type="compositionally biased region" description="Basic residues" evidence="6">
    <location>
        <begin position="761"/>
        <end position="774"/>
    </location>
</feature>
<accession>A0A875S3Y7</accession>
<feature type="region of interest" description="Disordered" evidence="6">
    <location>
        <begin position="477"/>
        <end position="558"/>
    </location>
</feature>
<dbReference type="GO" id="GO:0032366">
    <property type="term" value="P:intracellular sterol transport"/>
    <property type="evidence" value="ECO:0007669"/>
    <property type="project" value="TreeGrafter"/>
</dbReference>
<dbReference type="PROSITE" id="PS51778">
    <property type="entry name" value="VAST"/>
    <property type="match status" value="1"/>
</dbReference>
<dbReference type="OrthoDB" id="2162691at2759"/>
<dbReference type="GO" id="GO:0120015">
    <property type="term" value="F:sterol transfer activity"/>
    <property type="evidence" value="ECO:0007669"/>
    <property type="project" value="TreeGrafter"/>
</dbReference>
<feature type="compositionally biased region" description="Polar residues" evidence="6">
    <location>
        <begin position="276"/>
        <end position="292"/>
    </location>
</feature>
<dbReference type="GO" id="GO:0005739">
    <property type="term" value="C:mitochondrion"/>
    <property type="evidence" value="ECO:0007669"/>
    <property type="project" value="TreeGrafter"/>
</dbReference>
<protein>
    <recommendedName>
        <fullName evidence="7">VASt domain-containing protein</fullName>
    </recommendedName>
</protein>
<feature type="domain" description="VASt" evidence="7">
    <location>
        <begin position="591"/>
        <end position="757"/>
    </location>
</feature>
<proteinExistence type="inferred from homology"/>
<feature type="compositionally biased region" description="Polar residues" evidence="6">
    <location>
        <begin position="254"/>
        <end position="265"/>
    </location>
</feature>
<evidence type="ECO:0000256" key="1">
    <source>
        <dbReference type="ARBA" id="ARBA00004167"/>
    </source>
</evidence>